<evidence type="ECO:0000313" key="4">
    <source>
        <dbReference type="WBParaSite" id="TTAC_0000891801-mRNA-1"/>
    </source>
</evidence>
<name>A0A0R3X600_HYDTA</name>
<dbReference type="WBParaSite" id="TTAC_0000891801-mRNA-1">
    <property type="protein sequence ID" value="TTAC_0000891801-mRNA-1"/>
    <property type="gene ID" value="TTAC_0000891801"/>
</dbReference>
<keyword evidence="3" id="KW-1185">Reference proteome</keyword>
<proteinExistence type="predicted"/>
<evidence type="ECO:0000313" key="2">
    <source>
        <dbReference type="EMBL" id="VDM33586.1"/>
    </source>
</evidence>
<reference evidence="4" key="1">
    <citation type="submission" date="2017-02" db="UniProtKB">
        <authorList>
            <consortium name="WormBaseParasite"/>
        </authorList>
    </citation>
    <scope>IDENTIFICATION</scope>
</reference>
<gene>
    <name evidence="2" type="ORF">TTAC_LOCUS8903</name>
</gene>
<reference evidence="2 3" key="2">
    <citation type="submission" date="2018-11" db="EMBL/GenBank/DDBJ databases">
        <authorList>
            <consortium name="Pathogen Informatics"/>
        </authorList>
    </citation>
    <scope>NUCLEOTIDE SEQUENCE [LARGE SCALE GENOMIC DNA]</scope>
</reference>
<dbReference type="AlphaFoldDB" id="A0A0R3X600"/>
<dbReference type="EMBL" id="UYWX01020624">
    <property type="protein sequence ID" value="VDM33586.1"/>
    <property type="molecule type" value="Genomic_DNA"/>
</dbReference>
<evidence type="ECO:0000313" key="3">
    <source>
        <dbReference type="Proteomes" id="UP000274429"/>
    </source>
</evidence>
<organism evidence="4">
    <name type="scientific">Hydatigena taeniaeformis</name>
    <name type="common">Feline tapeworm</name>
    <name type="synonym">Taenia taeniaeformis</name>
    <dbReference type="NCBI Taxonomy" id="6205"/>
    <lineage>
        <taxon>Eukaryota</taxon>
        <taxon>Metazoa</taxon>
        <taxon>Spiralia</taxon>
        <taxon>Lophotrochozoa</taxon>
        <taxon>Platyhelminthes</taxon>
        <taxon>Cestoda</taxon>
        <taxon>Eucestoda</taxon>
        <taxon>Cyclophyllidea</taxon>
        <taxon>Taeniidae</taxon>
        <taxon>Hydatigera</taxon>
    </lineage>
</organism>
<feature type="compositionally biased region" description="Low complexity" evidence="1">
    <location>
        <begin position="49"/>
        <end position="61"/>
    </location>
</feature>
<dbReference type="Proteomes" id="UP000274429">
    <property type="component" value="Unassembled WGS sequence"/>
</dbReference>
<accession>A0A0R3X600</accession>
<feature type="region of interest" description="Disordered" evidence="1">
    <location>
        <begin position="48"/>
        <end position="78"/>
    </location>
</feature>
<sequence length="78" mass="8576">MGDVMHGGRFSSLVVEVAALAMRYEVLGEAASMEWMTGKEDVVAFLPLGTTEPTTSPGTSEDAGRREEERMEVLRRRS</sequence>
<feature type="compositionally biased region" description="Basic and acidic residues" evidence="1">
    <location>
        <begin position="62"/>
        <end position="78"/>
    </location>
</feature>
<evidence type="ECO:0000256" key="1">
    <source>
        <dbReference type="SAM" id="MobiDB-lite"/>
    </source>
</evidence>
<protein>
    <submittedName>
        <fullName evidence="2 4">Uncharacterized protein</fullName>
    </submittedName>
</protein>